<name>A0A368GXG7_ANCCA</name>
<evidence type="ECO:0000313" key="4">
    <source>
        <dbReference type="EMBL" id="RCN49046.1"/>
    </source>
</evidence>
<dbReference type="SUPFAM" id="SSF57756">
    <property type="entry name" value="Retrovirus zinc finger-like domains"/>
    <property type="match status" value="1"/>
</dbReference>
<feature type="domain" description="CCHC-type" evidence="3">
    <location>
        <begin position="230"/>
        <end position="247"/>
    </location>
</feature>
<organism evidence="4 5">
    <name type="scientific">Ancylostoma caninum</name>
    <name type="common">Dog hookworm</name>
    <dbReference type="NCBI Taxonomy" id="29170"/>
    <lineage>
        <taxon>Eukaryota</taxon>
        <taxon>Metazoa</taxon>
        <taxon>Ecdysozoa</taxon>
        <taxon>Nematoda</taxon>
        <taxon>Chromadorea</taxon>
        <taxon>Rhabditida</taxon>
        <taxon>Rhabditina</taxon>
        <taxon>Rhabditomorpha</taxon>
        <taxon>Strongyloidea</taxon>
        <taxon>Ancylostomatidae</taxon>
        <taxon>Ancylostomatinae</taxon>
        <taxon>Ancylostoma</taxon>
    </lineage>
</organism>
<dbReference type="Pfam" id="PF00098">
    <property type="entry name" value="zf-CCHC"/>
    <property type="match status" value="1"/>
</dbReference>
<sequence>MQGRQQELIDTEDGHERFKFQMPSFMRPLKERRSEIGRQSELHWRLSEPTKVADQQHPQDPGIFKGRENEDLYEFIRKFKRKYEEVVRDSATLIDILADDHLKGRAKTISVEYAQILLENVANWPEYVQLIGALHRKDPRQAYNEIKQLATVIEQSRRICGGEKGYNNVRTHASWRDRANAYARKDQQSNRNAAPLTGSQQHWDRAPLRPERGQEPTQETPRGAPPQQGRRCYDCSQYGHLAKECPRRRPEEGQQRRNSNQPRNRMSAIINNARNLAVKSMISKEKELVGKRTVLQTRLTGKEKTSGTGEDTAKVVQRVTIPPCKTAWVRVGCEKSETGEERILWPPRKEVADGVFKITNQEARVPIFNPSEEAIVLRKRRVRHMGNRQMA</sequence>
<evidence type="ECO:0000256" key="1">
    <source>
        <dbReference type="PROSITE-ProRule" id="PRU00047"/>
    </source>
</evidence>
<dbReference type="EMBL" id="JOJR01000039">
    <property type="protein sequence ID" value="RCN49046.1"/>
    <property type="molecule type" value="Genomic_DNA"/>
</dbReference>
<feature type="compositionally biased region" description="Basic and acidic residues" evidence="2">
    <location>
        <begin position="202"/>
        <end position="214"/>
    </location>
</feature>
<dbReference type="InterPro" id="IPR036875">
    <property type="entry name" value="Znf_CCHC_sf"/>
</dbReference>
<feature type="compositionally biased region" description="Polar residues" evidence="2">
    <location>
        <begin position="189"/>
        <end position="201"/>
    </location>
</feature>
<feature type="region of interest" description="Disordered" evidence="2">
    <location>
        <begin position="182"/>
        <end position="266"/>
    </location>
</feature>
<feature type="compositionally biased region" description="Low complexity" evidence="2">
    <location>
        <begin position="256"/>
        <end position="265"/>
    </location>
</feature>
<evidence type="ECO:0000259" key="3">
    <source>
        <dbReference type="PROSITE" id="PS50158"/>
    </source>
</evidence>
<proteinExistence type="predicted"/>
<dbReference type="GO" id="GO:0003676">
    <property type="term" value="F:nucleic acid binding"/>
    <property type="evidence" value="ECO:0007669"/>
    <property type="project" value="InterPro"/>
</dbReference>
<dbReference type="GO" id="GO:0008270">
    <property type="term" value="F:zinc ion binding"/>
    <property type="evidence" value="ECO:0007669"/>
    <property type="project" value="UniProtKB-KW"/>
</dbReference>
<comment type="caution">
    <text evidence="4">The sequence shown here is derived from an EMBL/GenBank/DDBJ whole genome shotgun (WGS) entry which is preliminary data.</text>
</comment>
<dbReference type="InterPro" id="IPR001878">
    <property type="entry name" value="Znf_CCHC"/>
</dbReference>
<evidence type="ECO:0000256" key="2">
    <source>
        <dbReference type="SAM" id="MobiDB-lite"/>
    </source>
</evidence>
<dbReference type="PROSITE" id="PS50158">
    <property type="entry name" value="ZF_CCHC"/>
    <property type="match status" value="1"/>
</dbReference>
<protein>
    <submittedName>
        <fullName evidence="4">Zinc knuckle</fullName>
    </submittedName>
</protein>
<dbReference type="AlphaFoldDB" id="A0A368GXG7"/>
<dbReference type="GO" id="GO:0019899">
    <property type="term" value="F:enzyme binding"/>
    <property type="evidence" value="ECO:0007669"/>
    <property type="project" value="UniProtKB-ARBA"/>
</dbReference>
<dbReference type="Proteomes" id="UP000252519">
    <property type="component" value="Unassembled WGS sequence"/>
</dbReference>
<feature type="compositionally biased region" description="Basic and acidic residues" evidence="2">
    <location>
        <begin position="241"/>
        <end position="255"/>
    </location>
</feature>
<keyword evidence="1" id="KW-0863">Zinc-finger</keyword>
<dbReference type="Gene3D" id="4.10.60.10">
    <property type="entry name" value="Zinc finger, CCHC-type"/>
    <property type="match status" value="1"/>
</dbReference>
<dbReference type="SMART" id="SM00343">
    <property type="entry name" value="ZnF_C2HC"/>
    <property type="match status" value="1"/>
</dbReference>
<keyword evidence="1" id="KW-0479">Metal-binding</keyword>
<gene>
    <name evidence="4" type="ORF">ANCCAN_04923</name>
</gene>
<evidence type="ECO:0000313" key="5">
    <source>
        <dbReference type="Proteomes" id="UP000252519"/>
    </source>
</evidence>
<accession>A0A368GXG7</accession>
<dbReference type="GO" id="GO:0005737">
    <property type="term" value="C:cytoplasm"/>
    <property type="evidence" value="ECO:0007669"/>
    <property type="project" value="UniProtKB-ARBA"/>
</dbReference>
<keyword evidence="5" id="KW-1185">Reference proteome</keyword>
<reference evidence="4 5" key="1">
    <citation type="submission" date="2014-10" db="EMBL/GenBank/DDBJ databases">
        <title>Draft genome of the hookworm Ancylostoma caninum.</title>
        <authorList>
            <person name="Mitreva M."/>
        </authorList>
    </citation>
    <scope>NUCLEOTIDE SEQUENCE [LARGE SCALE GENOMIC DNA]</scope>
    <source>
        <strain evidence="4 5">Baltimore</strain>
    </source>
</reference>
<keyword evidence="1" id="KW-0862">Zinc</keyword>
<dbReference type="OrthoDB" id="5871317at2759"/>